<feature type="region of interest" description="Disordered" evidence="5">
    <location>
        <begin position="237"/>
        <end position="263"/>
    </location>
</feature>
<name>S7Q9V5_GLOTA</name>
<sequence length="288" mass="31317">MQALWLLSLCYAVAAVAHPVYSSGNLEKRAISEEVFDDFFFYCKYASSADDLYCAYPNGNTLIEEFSNSTTDTQGFIARDDTRREIVVSLRGSTSVEDFAIDSETSLEPYVSPGVVPPPGAMTHTGFLTAWNSVAPGVISVVREQLLEHPGYAIVTTGHSLGGALSSLAGVSMKSNFPVNPVRMYTYGQPRTGNPTYAYFVNDLFGPNAYRFVHAADGVPTEISQAEGYRHHGIEYWQNPDPPSAANTKERAADGEDPTCSDSIPSTGINIDHVFYFGVMVGTPFCTQ</sequence>
<comment type="catalytic activity">
    <reaction evidence="3">
        <text>a diacylglycerol + H2O = a monoacylglycerol + a fatty acid + H(+)</text>
        <dbReference type="Rhea" id="RHEA:32731"/>
        <dbReference type="ChEBI" id="CHEBI:15377"/>
        <dbReference type="ChEBI" id="CHEBI:15378"/>
        <dbReference type="ChEBI" id="CHEBI:17408"/>
        <dbReference type="ChEBI" id="CHEBI:18035"/>
        <dbReference type="ChEBI" id="CHEBI:28868"/>
    </reaction>
</comment>
<dbReference type="SUPFAM" id="SSF53474">
    <property type="entry name" value="alpha/beta-Hydrolases"/>
    <property type="match status" value="1"/>
</dbReference>
<dbReference type="InterPro" id="IPR051218">
    <property type="entry name" value="Sec_MonoDiacylglyc_Lipase"/>
</dbReference>
<dbReference type="Pfam" id="PF01764">
    <property type="entry name" value="Lipase_3"/>
    <property type="match status" value="1"/>
</dbReference>
<evidence type="ECO:0000256" key="2">
    <source>
        <dbReference type="ARBA" id="ARBA00043996"/>
    </source>
</evidence>
<evidence type="ECO:0000313" key="9">
    <source>
        <dbReference type="Proteomes" id="UP000030669"/>
    </source>
</evidence>
<dbReference type="HOGENOM" id="CLU_032957_1_1_1"/>
<evidence type="ECO:0000256" key="3">
    <source>
        <dbReference type="ARBA" id="ARBA00047591"/>
    </source>
</evidence>
<dbReference type="Proteomes" id="UP000030669">
    <property type="component" value="Unassembled WGS sequence"/>
</dbReference>
<feature type="chain" id="PRO_5004543920" evidence="6">
    <location>
        <begin position="18"/>
        <end position="288"/>
    </location>
</feature>
<keyword evidence="8" id="KW-0378">Hydrolase</keyword>
<dbReference type="EMBL" id="KB469300">
    <property type="protein sequence ID" value="EPQ56302.1"/>
    <property type="molecule type" value="Genomic_DNA"/>
</dbReference>
<dbReference type="PANTHER" id="PTHR45856:SF11">
    <property type="entry name" value="FUNGAL LIPASE-LIKE DOMAIN-CONTAINING PROTEIN"/>
    <property type="match status" value="1"/>
</dbReference>
<dbReference type="RefSeq" id="XP_007865058.1">
    <property type="nucleotide sequence ID" value="XM_007866867.1"/>
</dbReference>
<evidence type="ECO:0000259" key="7">
    <source>
        <dbReference type="Pfam" id="PF01764"/>
    </source>
</evidence>
<dbReference type="OrthoDB" id="438440at2759"/>
<dbReference type="GO" id="GO:0016787">
    <property type="term" value="F:hydrolase activity"/>
    <property type="evidence" value="ECO:0007669"/>
    <property type="project" value="UniProtKB-KW"/>
</dbReference>
<keyword evidence="9" id="KW-1185">Reference proteome</keyword>
<keyword evidence="6" id="KW-0732">Signal</keyword>
<gene>
    <name evidence="8" type="ORF">GLOTRDRAFT_138072</name>
</gene>
<dbReference type="CDD" id="cd00519">
    <property type="entry name" value="Lipase_3"/>
    <property type="match status" value="1"/>
</dbReference>
<evidence type="ECO:0000256" key="5">
    <source>
        <dbReference type="SAM" id="MobiDB-lite"/>
    </source>
</evidence>
<dbReference type="InterPro" id="IPR029058">
    <property type="entry name" value="AB_hydrolase_fold"/>
</dbReference>
<accession>S7Q9V5</accession>
<protein>
    <submittedName>
        <fullName evidence="8">Alpha/beta-hydrolase</fullName>
    </submittedName>
</protein>
<dbReference type="GeneID" id="19303900"/>
<dbReference type="GO" id="GO:0006629">
    <property type="term" value="P:lipid metabolic process"/>
    <property type="evidence" value="ECO:0007669"/>
    <property type="project" value="InterPro"/>
</dbReference>
<organism evidence="8 9">
    <name type="scientific">Gloeophyllum trabeum (strain ATCC 11539 / FP-39264 / Madison 617)</name>
    <name type="common">Brown rot fungus</name>
    <dbReference type="NCBI Taxonomy" id="670483"/>
    <lineage>
        <taxon>Eukaryota</taxon>
        <taxon>Fungi</taxon>
        <taxon>Dikarya</taxon>
        <taxon>Basidiomycota</taxon>
        <taxon>Agaricomycotina</taxon>
        <taxon>Agaricomycetes</taxon>
        <taxon>Gloeophyllales</taxon>
        <taxon>Gloeophyllaceae</taxon>
        <taxon>Gloeophyllum</taxon>
    </lineage>
</organism>
<proteinExistence type="inferred from homology"/>
<dbReference type="eggNOG" id="KOG4569">
    <property type="taxonomic scope" value="Eukaryota"/>
</dbReference>
<evidence type="ECO:0000313" key="8">
    <source>
        <dbReference type="EMBL" id="EPQ56302.1"/>
    </source>
</evidence>
<dbReference type="PANTHER" id="PTHR45856">
    <property type="entry name" value="ALPHA/BETA-HYDROLASES SUPERFAMILY PROTEIN"/>
    <property type="match status" value="1"/>
</dbReference>
<comment type="catalytic activity">
    <reaction evidence="4">
        <text>a monoacylglycerol + H2O = glycerol + a fatty acid + H(+)</text>
        <dbReference type="Rhea" id="RHEA:15245"/>
        <dbReference type="ChEBI" id="CHEBI:15377"/>
        <dbReference type="ChEBI" id="CHEBI:15378"/>
        <dbReference type="ChEBI" id="CHEBI:17408"/>
        <dbReference type="ChEBI" id="CHEBI:17754"/>
        <dbReference type="ChEBI" id="CHEBI:28868"/>
    </reaction>
</comment>
<dbReference type="Gene3D" id="3.40.50.1820">
    <property type="entry name" value="alpha/beta hydrolase"/>
    <property type="match status" value="1"/>
</dbReference>
<evidence type="ECO:0000256" key="6">
    <source>
        <dbReference type="SAM" id="SignalP"/>
    </source>
</evidence>
<evidence type="ECO:0000256" key="1">
    <source>
        <dbReference type="ARBA" id="ARBA00023157"/>
    </source>
</evidence>
<feature type="signal peptide" evidence="6">
    <location>
        <begin position="1"/>
        <end position="17"/>
    </location>
</feature>
<dbReference type="KEGG" id="gtr:GLOTRDRAFT_138072"/>
<dbReference type="OMA" id="RWPNPNH"/>
<comment type="similarity">
    <text evidence="2">Belongs to the AB hydrolase superfamily. Lipase family. Class 3 subfamily.</text>
</comment>
<keyword evidence="1" id="KW-1015">Disulfide bond</keyword>
<dbReference type="AlphaFoldDB" id="S7Q9V5"/>
<feature type="domain" description="Fungal lipase-type" evidence="7">
    <location>
        <begin position="87"/>
        <end position="221"/>
    </location>
</feature>
<reference evidence="8 9" key="1">
    <citation type="journal article" date="2012" name="Science">
        <title>The Paleozoic origin of enzymatic lignin decomposition reconstructed from 31 fungal genomes.</title>
        <authorList>
            <person name="Floudas D."/>
            <person name="Binder M."/>
            <person name="Riley R."/>
            <person name="Barry K."/>
            <person name="Blanchette R.A."/>
            <person name="Henrissat B."/>
            <person name="Martinez A.T."/>
            <person name="Otillar R."/>
            <person name="Spatafora J.W."/>
            <person name="Yadav J.S."/>
            <person name="Aerts A."/>
            <person name="Benoit I."/>
            <person name="Boyd A."/>
            <person name="Carlson A."/>
            <person name="Copeland A."/>
            <person name="Coutinho P.M."/>
            <person name="de Vries R.P."/>
            <person name="Ferreira P."/>
            <person name="Findley K."/>
            <person name="Foster B."/>
            <person name="Gaskell J."/>
            <person name="Glotzer D."/>
            <person name="Gorecki P."/>
            <person name="Heitman J."/>
            <person name="Hesse C."/>
            <person name="Hori C."/>
            <person name="Igarashi K."/>
            <person name="Jurgens J.A."/>
            <person name="Kallen N."/>
            <person name="Kersten P."/>
            <person name="Kohler A."/>
            <person name="Kuees U."/>
            <person name="Kumar T.K.A."/>
            <person name="Kuo A."/>
            <person name="LaButti K."/>
            <person name="Larrondo L.F."/>
            <person name="Lindquist E."/>
            <person name="Ling A."/>
            <person name="Lombard V."/>
            <person name="Lucas S."/>
            <person name="Lundell T."/>
            <person name="Martin R."/>
            <person name="McLaughlin D.J."/>
            <person name="Morgenstern I."/>
            <person name="Morin E."/>
            <person name="Murat C."/>
            <person name="Nagy L.G."/>
            <person name="Nolan M."/>
            <person name="Ohm R.A."/>
            <person name="Patyshakuliyeva A."/>
            <person name="Rokas A."/>
            <person name="Ruiz-Duenas F.J."/>
            <person name="Sabat G."/>
            <person name="Salamov A."/>
            <person name="Samejima M."/>
            <person name="Schmutz J."/>
            <person name="Slot J.C."/>
            <person name="St John F."/>
            <person name="Stenlid J."/>
            <person name="Sun H."/>
            <person name="Sun S."/>
            <person name="Syed K."/>
            <person name="Tsang A."/>
            <person name="Wiebenga A."/>
            <person name="Young D."/>
            <person name="Pisabarro A."/>
            <person name="Eastwood D.C."/>
            <person name="Martin F."/>
            <person name="Cullen D."/>
            <person name="Grigoriev I.V."/>
            <person name="Hibbett D.S."/>
        </authorList>
    </citation>
    <scope>NUCLEOTIDE SEQUENCE [LARGE SCALE GENOMIC DNA]</scope>
    <source>
        <strain evidence="8 9">ATCC 11539</strain>
    </source>
</reference>
<dbReference type="InterPro" id="IPR002921">
    <property type="entry name" value="Fungal_lipase-type"/>
</dbReference>
<evidence type="ECO:0000256" key="4">
    <source>
        <dbReference type="ARBA" id="ARBA00048461"/>
    </source>
</evidence>